<organism evidence="4 5">
    <name type="scientific">Gekko japonicus</name>
    <name type="common">Schlegel's Japanese gecko</name>
    <dbReference type="NCBI Taxonomy" id="146911"/>
    <lineage>
        <taxon>Eukaryota</taxon>
        <taxon>Metazoa</taxon>
        <taxon>Chordata</taxon>
        <taxon>Craniata</taxon>
        <taxon>Vertebrata</taxon>
        <taxon>Euteleostomi</taxon>
        <taxon>Lepidosauria</taxon>
        <taxon>Squamata</taxon>
        <taxon>Bifurcata</taxon>
        <taxon>Gekkota</taxon>
        <taxon>Gekkonidae</taxon>
        <taxon>Gekkoninae</taxon>
        <taxon>Gekko</taxon>
    </lineage>
</organism>
<keyword evidence="1" id="KW-0343">GTPase activation</keyword>
<dbReference type="PROSITE" id="PS50238">
    <property type="entry name" value="RHOGAP"/>
    <property type="match status" value="1"/>
</dbReference>
<evidence type="ECO:0000313" key="5">
    <source>
        <dbReference type="RefSeq" id="XP_015269610.1"/>
    </source>
</evidence>
<dbReference type="InterPro" id="IPR035892">
    <property type="entry name" value="C2_domain_sf"/>
</dbReference>
<name>A0ABM1K7C3_GEKJA</name>
<feature type="region of interest" description="Disordered" evidence="2">
    <location>
        <begin position="1"/>
        <end position="60"/>
    </location>
</feature>
<feature type="region of interest" description="Disordered" evidence="2">
    <location>
        <begin position="751"/>
        <end position="770"/>
    </location>
</feature>
<dbReference type="RefSeq" id="XP_015269610.1">
    <property type="nucleotide sequence ID" value="XM_015414124.1"/>
</dbReference>
<proteinExistence type="predicted"/>
<evidence type="ECO:0000259" key="3">
    <source>
        <dbReference type="PROSITE" id="PS50238"/>
    </source>
</evidence>
<feature type="region of interest" description="Disordered" evidence="2">
    <location>
        <begin position="779"/>
        <end position="809"/>
    </location>
</feature>
<gene>
    <name evidence="5" type="primary">SYDE1</name>
</gene>
<feature type="compositionally biased region" description="Basic residues" evidence="2">
    <location>
        <begin position="9"/>
        <end position="28"/>
    </location>
</feature>
<feature type="domain" description="Rho-GAP" evidence="3">
    <location>
        <begin position="538"/>
        <end position="721"/>
    </location>
</feature>
<dbReference type="SUPFAM" id="SSF49562">
    <property type="entry name" value="C2 domain (Calcium/lipid-binding domain, CaLB)"/>
    <property type="match status" value="1"/>
</dbReference>
<protein>
    <submittedName>
        <fullName evidence="5">Rho GTPase-activating protein SYDE1</fullName>
    </submittedName>
</protein>
<dbReference type="Proteomes" id="UP000694871">
    <property type="component" value="Unplaced"/>
</dbReference>
<sequence length="862" mass="93548">MAQPLLRKTFSRLRRKESRGCPKARRRKERDCPLESPGASESLTASLPSDDGGRKAPAVTVSQKQNWAKFESGVREDSYSTKPGFSRLPQGLVVQDGMPSPESLPFPGVAAAGPEEAAETLTGPVEGCGSTVSVKCSSRGAYLQSLERSSREWVLSSGKAPGAEEPAAGSSPELKESMAVCSSEGEIWYNPIPEDEDLRPPCPGRTKGSGAGNKEARHKKPREAEGGQERASAGGSPPSSPGRQKPATPAEESSGHQHQACGKVPIASAGPEDTATGPVSMGQSPSAHKKDHPLSKTKSSGPVRTLSMKMKKLPELRRRLSLRSFRPRGQEAEGSSSPKESRNVISRYHLDSSVASRHHPSQGDGLSDGDSPELPAKTDARLGLEGVSFQPYRFAERPGCPPHLSGLVSIHLLGVQDFRPPRAEAKEVFCALQVDSVHKARTALLPCRTAFLSLNHSFQLELEDARLLKIVVFSCGPAAQRNRVCCCGTILLPHVFQGSRSQQLAVQLQPRGLLYLKLTLLDQRELASSAREPQVFGVKLSQLVERERAAVRVPLLIQKCVDQIEKRGLKVVGLYRLCGSAVVKKELSHTGILKDYLRELPTPLITSHLYQVVLEAMSNRAAGQDVEETTGLLDCLPEAEKATLRLLLDHLSLVAAFYDFNRMNAQNLAVCFGPVLLSQGPGRTGDHSLDSQQHLTASSTVDFKHHIEVLHYLLQAWPAQRRMAEADEHILPSERAPCPLSLDLPRQRPAVVVRSHSRGPESPPSNRYAGDWSVCGQQLLLEPPRGSGGPDEAAGSESDNEDNQEVAPRDSLTCRGQSIFLDSFALVEDPEAAFSPRISLKDFDALLLDLDKELCKQINVCL</sequence>
<evidence type="ECO:0000256" key="1">
    <source>
        <dbReference type="ARBA" id="ARBA00022468"/>
    </source>
</evidence>
<dbReference type="Pfam" id="PF00620">
    <property type="entry name" value="RhoGAP"/>
    <property type="match status" value="1"/>
</dbReference>
<dbReference type="GeneID" id="107112915"/>
<dbReference type="PANTHER" id="PTHR46150:SF2">
    <property type="entry name" value="RHO GTPASE-ACTIVATING PROTEIN SYDE1"/>
    <property type="match status" value="1"/>
</dbReference>
<dbReference type="Pfam" id="PF25336">
    <property type="entry name" value="C2_SYDE"/>
    <property type="match status" value="1"/>
</dbReference>
<feature type="region of interest" description="Disordered" evidence="2">
    <location>
        <begin position="73"/>
        <end position="112"/>
    </location>
</feature>
<feature type="compositionally biased region" description="Low complexity" evidence="2">
    <location>
        <begin position="157"/>
        <end position="172"/>
    </location>
</feature>
<dbReference type="InterPro" id="IPR052118">
    <property type="entry name" value="Rho-GAP_regulator"/>
</dbReference>
<dbReference type="PANTHER" id="PTHR46150">
    <property type="entry name" value="RHO GTPASE-ACTIVATING PROTEIN 100F"/>
    <property type="match status" value="1"/>
</dbReference>
<dbReference type="SMART" id="SM00324">
    <property type="entry name" value="RhoGAP"/>
    <property type="match status" value="1"/>
</dbReference>
<accession>A0ABM1K7C3</accession>
<feature type="region of interest" description="Disordered" evidence="2">
    <location>
        <begin position="146"/>
        <end position="377"/>
    </location>
</feature>
<dbReference type="InterPro" id="IPR000198">
    <property type="entry name" value="RhoGAP_dom"/>
</dbReference>
<dbReference type="Gene3D" id="1.10.555.10">
    <property type="entry name" value="Rho GTPase activation protein"/>
    <property type="match status" value="1"/>
</dbReference>
<evidence type="ECO:0000256" key="2">
    <source>
        <dbReference type="SAM" id="MobiDB-lite"/>
    </source>
</evidence>
<evidence type="ECO:0000313" key="4">
    <source>
        <dbReference type="Proteomes" id="UP000694871"/>
    </source>
</evidence>
<dbReference type="InterPro" id="IPR057459">
    <property type="entry name" value="SYDE1/2_C2"/>
</dbReference>
<dbReference type="SUPFAM" id="SSF48350">
    <property type="entry name" value="GTPase activation domain, GAP"/>
    <property type="match status" value="1"/>
</dbReference>
<dbReference type="InterPro" id="IPR008936">
    <property type="entry name" value="Rho_GTPase_activation_prot"/>
</dbReference>
<keyword evidence="4" id="KW-1185">Reference proteome</keyword>
<reference evidence="5" key="1">
    <citation type="submission" date="2025-08" db="UniProtKB">
        <authorList>
            <consortium name="RefSeq"/>
        </authorList>
    </citation>
    <scope>IDENTIFICATION</scope>
</reference>